<proteinExistence type="predicted"/>
<comment type="caution">
    <text evidence="2">The sequence shown here is derived from an EMBL/GenBank/DDBJ whole genome shotgun (WGS) entry which is preliminary data.</text>
</comment>
<organism evidence="2 3">
    <name type="scientific">Kingdonia uniflora</name>
    <dbReference type="NCBI Taxonomy" id="39325"/>
    <lineage>
        <taxon>Eukaryota</taxon>
        <taxon>Viridiplantae</taxon>
        <taxon>Streptophyta</taxon>
        <taxon>Embryophyta</taxon>
        <taxon>Tracheophyta</taxon>
        <taxon>Spermatophyta</taxon>
        <taxon>Magnoliopsida</taxon>
        <taxon>Ranunculales</taxon>
        <taxon>Circaeasteraceae</taxon>
        <taxon>Kingdonia</taxon>
    </lineage>
</organism>
<dbReference type="PANTHER" id="PTHR31620:SF8">
    <property type="entry name" value="PROTEIN RETICULATA-RELATED 4, CHLOROPLASTIC-LIKE"/>
    <property type="match status" value="1"/>
</dbReference>
<evidence type="ECO:0000313" key="2">
    <source>
        <dbReference type="EMBL" id="KAF6140750.1"/>
    </source>
</evidence>
<feature type="region of interest" description="Disordered" evidence="1">
    <location>
        <begin position="72"/>
        <end position="94"/>
    </location>
</feature>
<dbReference type="Proteomes" id="UP000541444">
    <property type="component" value="Unassembled WGS sequence"/>
</dbReference>
<evidence type="ECO:0000256" key="1">
    <source>
        <dbReference type="SAM" id="MobiDB-lite"/>
    </source>
</evidence>
<accession>A0A7J7LDY4</accession>
<dbReference type="OrthoDB" id="205639at2759"/>
<dbReference type="PANTHER" id="PTHR31620">
    <property type="entry name" value="PROTEIN RETICULATA-RELATED 2, CHLOROPLASTIC-RELATED"/>
    <property type="match status" value="1"/>
</dbReference>
<protein>
    <submittedName>
        <fullName evidence="2">Uncharacterized protein</fullName>
    </submittedName>
</protein>
<dbReference type="EMBL" id="JACGCM010002352">
    <property type="protein sequence ID" value="KAF6140750.1"/>
    <property type="molecule type" value="Genomic_DNA"/>
</dbReference>
<dbReference type="AlphaFoldDB" id="A0A7J7LDY4"/>
<feature type="region of interest" description="Disordered" evidence="1">
    <location>
        <begin position="18"/>
        <end position="39"/>
    </location>
</feature>
<evidence type="ECO:0000313" key="3">
    <source>
        <dbReference type="Proteomes" id="UP000541444"/>
    </source>
</evidence>
<feature type="compositionally biased region" description="Gly residues" evidence="1">
    <location>
        <begin position="72"/>
        <end position="86"/>
    </location>
</feature>
<feature type="region of interest" description="Disordered" evidence="1">
    <location>
        <begin position="196"/>
        <end position="215"/>
    </location>
</feature>
<name>A0A7J7LDY4_9MAGN</name>
<gene>
    <name evidence="2" type="ORF">GIB67_035177</name>
</gene>
<keyword evidence="3" id="KW-1185">Reference proteome</keyword>
<feature type="compositionally biased region" description="Gly residues" evidence="1">
    <location>
        <begin position="196"/>
        <end position="207"/>
    </location>
</feature>
<sequence length="262" mass="27787">MAISASFNSSTTQSLTFSKLNHNRSSSSIPISHGLSRRPRNLTTTASLLKHQTKHSGKPSVIVARFSAGGNGGRGAGGSGGGGGGGGDDDAGGKNKEEAMMALVGLEKTLENLPADLASAVVEGRIPGAIVTRYFELEKSAVFRWLLKFQGFKERLLADDLFLAKVFMECGVGIFTKSRKPPVIVLQFFISDNGGGNGGRSGGGGSDGEGEDDATGKNKGMRFWHWRHWTSDLASVVVEGRIQGSIVMIYFELEKTAMLGVY</sequence>
<reference evidence="2 3" key="1">
    <citation type="journal article" date="2020" name="IScience">
        <title>Genome Sequencing of the Endangered Kingdonia uniflora (Circaeasteraceae, Ranunculales) Reveals Potential Mechanisms of Evolutionary Specialization.</title>
        <authorList>
            <person name="Sun Y."/>
            <person name="Deng T."/>
            <person name="Zhang A."/>
            <person name="Moore M.J."/>
            <person name="Landis J.B."/>
            <person name="Lin N."/>
            <person name="Zhang H."/>
            <person name="Zhang X."/>
            <person name="Huang J."/>
            <person name="Zhang X."/>
            <person name="Sun H."/>
            <person name="Wang H."/>
        </authorList>
    </citation>
    <scope>NUCLEOTIDE SEQUENCE [LARGE SCALE GENOMIC DNA]</scope>
    <source>
        <strain evidence="2">TB1705</strain>
        <tissue evidence="2">Leaf</tissue>
    </source>
</reference>